<organism evidence="1 2">
    <name type="scientific">Eiseniibacteriota bacterium</name>
    <dbReference type="NCBI Taxonomy" id="2212470"/>
    <lineage>
        <taxon>Bacteria</taxon>
        <taxon>Candidatus Eiseniibacteriota</taxon>
    </lineage>
</organism>
<evidence type="ECO:0008006" key="3">
    <source>
        <dbReference type="Google" id="ProtNLM"/>
    </source>
</evidence>
<name>A0A948RR73_UNCEI</name>
<accession>A0A948RR73</accession>
<evidence type="ECO:0000313" key="2">
    <source>
        <dbReference type="Proteomes" id="UP000777784"/>
    </source>
</evidence>
<proteinExistence type="predicted"/>
<sequence>MKKETRGPAYKMSWAVLLCLVIFSFTAIEVSPVHGQQRVVIDVGTFDFTTLSIIYPQFVFRPIDDTSPRVGARAMGMGGAYLAEAKGAEALGWNPALLAFSPENSLVADVFSKSSSSTASSYPLGFTFPDTPPMFITSYKENLKSQTRFGFIGISGKVMDLASRPVVGGIAYRRHTDVIFPEEMIAELLYQEGAGIPIVAANDLVEDGAIEAATFGVGYEVLPHFGLGASFNLLTGRLRSHMATLRNVSGLPLDPGNGHFNLDYKGISFEAGAHADLGRVSLGGWIGLPHTIEVSGGSFSFQALEVPGQPPTLIIGRMGGYDLEVPLSFSLGAGVDLLPGLLATADFNVRSWGDAKVKYHSPEVRAMVTASEVYPAYNVESFHIGMEYRLLNKSWYSLPVRAGYSNVPLSMANVDGNDVREVNTVPNGDGTFTAGDGDPIFFGSQVKSKAWSLGASLEMSDITFHMGFESRSYELHRFFFESSGPLSGDYMVNPDMATPLIKRIVNTLRISGEFRF</sequence>
<dbReference type="SUPFAM" id="SSF56935">
    <property type="entry name" value="Porins"/>
    <property type="match status" value="1"/>
</dbReference>
<protein>
    <recommendedName>
        <fullName evidence="3">PorV/PorQ family protein</fullName>
    </recommendedName>
</protein>
<reference evidence="1" key="1">
    <citation type="submission" date="2021-05" db="EMBL/GenBank/DDBJ databases">
        <title>Energy efficiency and biological interactions define the core microbiome of deep oligotrophic groundwater.</title>
        <authorList>
            <person name="Mehrshad M."/>
            <person name="Lopez-Fernandez M."/>
            <person name="Bell E."/>
            <person name="Bernier-Latmani R."/>
            <person name="Bertilsson S."/>
            <person name="Dopson M."/>
        </authorList>
    </citation>
    <scope>NUCLEOTIDE SEQUENCE</scope>
    <source>
        <strain evidence="1">Modern_marine.mb.64</strain>
    </source>
</reference>
<dbReference type="EMBL" id="JAHJDP010000004">
    <property type="protein sequence ID" value="MBU2689385.1"/>
    <property type="molecule type" value="Genomic_DNA"/>
</dbReference>
<dbReference type="Proteomes" id="UP000777784">
    <property type="component" value="Unassembled WGS sequence"/>
</dbReference>
<dbReference type="AlphaFoldDB" id="A0A948RR73"/>
<dbReference type="Gene3D" id="2.40.160.60">
    <property type="entry name" value="Outer membrane protein transport protein (OMPP1/FadL/TodX)"/>
    <property type="match status" value="1"/>
</dbReference>
<comment type="caution">
    <text evidence="1">The sequence shown here is derived from an EMBL/GenBank/DDBJ whole genome shotgun (WGS) entry which is preliminary data.</text>
</comment>
<evidence type="ECO:0000313" key="1">
    <source>
        <dbReference type="EMBL" id="MBU2689385.1"/>
    </source>
</evidence>
<gene>
    <name evidence="1" type="ORF">KJ970_00530</name>
</gene>